<proteinExistence type="predicted"/>
<name>A0A2P2KF76_RHIMU</name>
<dbReference type="EMBL" id="GGEC01023912">
    <property type="protein sequence ID" value="MBX04396.1"/>
    <property type="molecule type" value="Transcribed_RNA"/>
</dbReference>
<organism evidence="1">
    <name type="scientific">Rhizophora mucronata</name>
    <name type="common">Asiatic mangrove</name>
    <dbReference type="NCBI Taxonomy" id="61149"/>
    <lineage>
        <taxon>Eukaryota</taxon>
        <taxon>Viridiplantae</taxon>
        <taxon>Streptophyta</taxon>
        <taxon>Embryophyta</taxon>
        <taxon>Tracheophyta</taxon>
        <taxon>Spermatophyta</taxon>
        <taxon>Magnoliopsida</taxon>
        <taxon>eudicotyledons</taxon>
        <taxon>Gunneridae</taxon>
        <taxon>Pentapetalae</taxon>
        <taxon>rosids</taxon>
        <taxon>fabids</taxon>
        <taxon>Malpighiales</taxon>
        <taxon>Rhizophoraceae</taxon>
        <taxon>Rhizophora</taxon>
    </lineage>
</organism>
<protein>
    <submittedName>
        <fullName evidence="1">Putative thimet oligopeptidase isoform X2</fullName>
    </submittedName>
</protein>
<accession>A0A2P2KF76</accession>
<reference evidence="1" key="1">
    <citation type="submission" date="2018-02" db="EMBL/GenBank/DDBJ databases">
        <title>Rhizophora mucronata_Transcriptome.</title>
        <authorList>
            <person name="Meera S.P."/>
            <person name="Sreeshan A."/>
            <person name="Augustine A."/>
        </authorList>
    </citation>
    <scope>NUCLEOTIDE SEQUENCE</scope>
    <source>
        <tissue evidence="1">Leaf</tissue>
    </source>
</reference>
<evidence type="ECO:0000313" key="1">
    <source>
        <dbReference type="EMBL" id="MBX04396.1"/>
    </source>
</evidence>
<dbReference type="AlphaFoldDB" id="A0A2P2KF76"/>
<sequence length="28" mass="3240">MPLSHGTHLLFYWSACTKSTNFNPTNRD</sequence>